<keyword evidence="2" id="KW-1185">Reference proteome</keyword>
<protein>
    <submittedName>
        <fullName evidence="1">Uncharacterized protein</fullName>
    </submittedName>
</protein>
<comment type="caution">
    <text evidence="1">The sequence shown here is derived from an EMBL/GenBank/DDBJ whole genome shotgun (WGS) entry which is preliminary data.</text>
</comment>
<reference evidence="1" key="1">
    <citation type="journal article" date="2023" name="Science">
        <title>Genome structures resolve the early diversification of teleost fishes.</title>
        <authorList>
            <person name="Parey E."/>
            <person name="Louis A."/>
            <person name="Montfort J."/>
            <person name="Bouchez O."/>
            <person name="Roques C."/>
            <person name="Iampietro C."/>
            <person name="Lluch J."/>
            <person name="Castinel A."/>
            <person name="Donnadieu C."/>
            <person name="Desvignes T."/>
            <person name="Floi Bucao C."/>
            <person name="Jouanno E."/>
            <person name="Wen M."/>
            <person name="Mejri S."/>
            <person name="Dirks R."/>
            <person name="Jansen H."/>
            <person name="Henkel C."/>
            <person name="Chen W.J."/>
            <person name="Zahm M."/>
            <person name="Cabau C."/>
            <person name="Klopp C."/>
            <person name="Thompson A.W."/>
            <person name="Robinson-Rechavi M."/>
            <person name="Braasch I."/>
            <person name="Lecointre G."/>
            <person name="Bobe J."/>
            <person name="Postlethwait J.H."/>
            <person name="Berthelot C."/>
            <person name="Roest Crollius H."/>
            <person name="Guiguen Y."/>
        </authorList>
    </citation>
    <scope>NUCLEOTIDE SEQUENCE</scope>
    <source>
        <strain evidence="1">NC1722</strain>
    </source>
</reference>
<dbReference type="AlphaFoldDB" id="A0AAD7RF63"/>
<sequence length="75" mass="8069">MTSPNPNLLQDQYHLIIISNKNITSRTNIISSISATNITSKVMLLLKTAITHAGVTLGPLLNECPSPTPTEDTPL</sequence>
<evidence type="ECO:0000313" key="1">
    <source>
        <dbReference type="EMBL" id="KAJ8378956.1"/>
    </source>
</evidence>
<proteinExistence type="predicted"/>
<evidence type="ECO:0000313" key="2">
    <source>
        <dbReference type="Proteomes" id="UP001221898"/>
    </source>
</evidence>
<dbReference type="Proteomes" id="UP001221898">
    <property type="component" value="Unassembled WGS sequence"/>
</dbReference>
<accession>A0AAD7RF63</accession>
<name>A0AAD7RF63_9TELE</name>
<gene>
    <name evidence="1" type="ORF">AAFF_G00232500</name>
</gene>
<organism evidence="1 2">
    <name type="scientific">Aldrovandia affinis</name>
    <dbReference type="NCBI Taxonomy" id="143900"/>
    <lineage>
        <taxon>Eukaryota</taxon>
        <taxon>Metazoa</taxon>
        <taxon>Chordata</taxon>
        <taxon>Craniata</taxon>
        <taxon>Vertebrata</taxon>
        <taxon>Euteleostomi</taxon>
        <taxon>Actinopterygii</taxon>
        <taxon>Neopterygii</taxon>
        <taxon>Teleostei</taxon>
        <taxon>Notacanthiformes</taxon>
        <taxon>Halosauridae</taxon>
        <taxon>Aldrovandia</taxon>
    </lineage>
</organism>
<dbReference type="EMBL" id="JAINUG010000305">
    <property type="protein sequence ID" value="KAJ8378956.1"/>
    <property type="molecule type" value="Genomic_DNA"/>
</dbReference>